<organism evidence="2 3">
    <name type="scientific">Streptomyces olivaceiscleroticus</name>
    <dbReference type="NCBI Taxonomy" id="68245"/>
    <lineage>
        <taxon>Bacteria</taxon>
        <taxon>Bacillati</taxon>
        <taxon>Actinomycetota</taxon>
        <taxon>Actinomycetes</taxon>
        <taxon>Kitasatosporales</taxon>
        <taxon>Streptomycetaceae</taxon>
        <taxon>Streptomyces</taxon>
    </lineage>
</organism>
<gene>
    <name evidence="2" type="ORF">GCM10010361_36050</name>
</gene>
<evidence type="ECO:0000259" key="1">
    <source>
        <dbReference type="Pfam" id="PF04149"/>
    </source>
</evidence>
<comment type="caution">
    <text evidence="2">The sequence shown here is derived from an EMBL/GenBank/DDBJ whole genome shotgun (WGS) entry which is preliminary data.</text>
</comment>
<dbReference type="Proteomes" id="UP001500909">
    <property type="component" value="Unassembled WGS sequence"/>
</dbReference>
<proteinExistence type="predicted"/>
<evidence type="ECO:0000313" key="2">
    <source>
        <dbReference type="EMBL" id="GAA0468633.1"/>
    </source>
</evidence>
<reference evidence="2 3" key="1">
    <citation type="journal article" date="2019" name="Int. J. Syst. Evol. Microbiol.">
        <title>The Global Catalogue of Microorganisms (GCM) 10K type strain sequencing project: providing services to taxonomists for standard genome sequencing and annotation.</title>
        <authorList>
            <consortium name="The Broad Institute Genomics Platform"/>
            <consortium name="The Broad Institute Genome Sequencing Center for Infectious Disease"/>
            <person name="Wu L."/>
            <person name="Ma J."/>
        </authorList>
    </citation>
    <scope>NUCLEOTIDE SEQUENCE [LARGE SCALE GENOMIC DNA]</scope>
    <source>
        <strain evidence="2 3">JCM 4805</strain>
    </source>
</reference>
<feature type="domain" description="DUF397" evidence="1">
    <location>
        <begin position="6"/>
        <end position="65"/>
    </location>
</feature>
<dbReference type="RefSeq" id="WP_346096030.1">
    <property type="nucleotide sequence ID" value="NZ_BAAABY010000026.1"/>
</dbReference>
<dbReference type="InterPro" id="IPR007278">
    <property type="entry name" value="DUF397"/>
</dbReference>
<keyword evidence="3" id="KW-1185">Reference proteome</keyword>
<evidence type="ECO:0000313" key="3">
    <source>
        <dbReference type="Proteomes" id="UP001500909"/>
    </source>
</evidence>
<name>A0ABN1A6G5_9ACTN</name>
<accession>A0ABN1A6G5</accession>
<protein>
    <recommendedName>
        <fullName evidence="1">DUF397 domain-containing protein</fullName>
    </recommendedName>
</protein>
<dbReference type="Pfam" id="PF04149">
    <property type="entry name" value="DUF397"/>
    <property type="match status" value="1"/>
</dbReference>
<sequence length="69" mass="7515">MGERPRWVASSYSRETDGTCVEVAISADRVQVRDSRQGRVQGRGTDEGAARLTFSAAAWSLFIAHTTAD</sequence>
<dbReference type="EMBL" id="BAAABY010000026">
    <property type="protein sequence ID" value="GAA0468633.1"/>
    <property type="molecule type" value="Genomic_DNA"/>
</dbReference>